<sequence length="164" mass="18709">MMFPWNMLFSKNKQTDFTNKMNPNDVQSFINQLFSQVIPENMQQMMNQKQAEGFPSFQGAEQAAKEQQQQASNPLQATVFETHTDVYVRIPLKDPASVKQMKIYHTSNQSIVEGFPEPGDRHVITLPATVKKKGASAHYKDETLEIKLQKNNDLQYSEIDVSGL</sequence>
<accession>A0A974S0A3</accession>
<gene>
    <name evidence="2" type="ORF">I6J18_22450</name>
</gene>
<name>A0A974S0A3_PERPY</name>
<evidence type="ECO:0000313" key="3">
    <source>
        <dbReference type="Proteomes" id="UP000595254"/>
    </source>
</evidence>
<feature type="region of interest" description="Disordered" evidence="1">
    <location>
        <begin position="53"/>
        <end position="72"/>
    </location>
</feature>
<dbReference type="EMBL" id="CP068053">
    <property type="protein sequence ID" value="QQT00294.1"/>
    <property type="molecule type" value="Genomic_DNA"/>
</dbReference>
<dbReference type="RefSeq" id="WP_152526388.1">
    <property type="nucleotide sequence ID" value="NZ_CP068053.1"/>
</dbReference>
<dbReference type="InterPro" id="IPR008978">
    <property type="entry name" value="HSP20-like_chaperone"/>
</dbReference>
<proteinExistence type="predicted"/>
<protein>
    <submittedName>
        <fullName evidence="2">Hsp20/alpha crystallin family protein</fullName>
    </submittedName>
</protein>
<feature type="compositionally biased region" description="Low complexity" evidence="1">
    <location>
        <begin position="58"/>
        <end position="71"/>
    </location>
</feature>
<dbReference type="CDD" id="cd00298">
    <property type="entry name" value="ACD_sHsps_p23-like"/>
    <property type="match status" value="1"/>
</dbReference>
<dbReference type="AlphaFoldDB" id="A0A974S0A3"/>
<evidence type="ECO:0000313" key="2">
    <source>
        <dbReference type="EMBL" id="QQT00294.1"/>
    </source>
</evidence>
<dbReference type="SUPFAM" id="SSF49764">
    <property type="entry name" value="HSP20-like chaperones"/>
    <property type="match status" value="1"/>
</dbReference>
<reference evidence="2 3" key="1">
    <citation type="submission" date="2021-01" db="EMBL/GenBank/DDBJ databases">
        <title>FDA dAtabase for Regulatory Grade micrObial Sequences (FDA-ARGOS): Supporting development and validation of Infectious Disease Dx tests.</title>
        <authorList>
            <person name="Nelson B."/>
            <person name="Plummer A."/>
            <person name="Tallon L."/>
            <person name="Sadzewicz L."/>
            <person name="Zhao X."/>
            <person name="Boylan J."/>
            <person name="Ott S."/>
            <person name="Bowen H."/>
            <person name="Vavikolanu K."/>
            <person name="Mehta A."/>
            <person name="Aluvathingal J."/>
            <person name="Nadendla S."/>
            <person name="Myers T."/>
            <person name="Yan Y."/>
            <person name="Sichtig H."/>
        </authorList>
    </citation>
    <scope>NUCLEOTIDE SEQUENCE [LARGE SCALE GENOMIC DNA]</scope>
    <source>
        <strain evidence="2 3">FDAARGOS_1161</strain>
    </source>
</reference>
<keyword evidence="3" id="KW-1185">Reference proteome</keyword>
<organism evidence="2 3">
    <name type="scientific">Peribacillus psychrosaccharolyticus</name>
    <name type="common">Bacillus psychrosaccharolyticus</name>
    <dbReference type="NCBI Taxonomy" id="1407"/>
    <lineage>
        <taxon>Bacteria</taxon>
        <taxon>Bacillati</taxon>
        <taxon>Bacillota</taxon>
        <taxon>Bacilli</taxon>
        <taxon>Bacillales</taxon>
        <taxon>Bacillaceae</taxon>
        <taxon>Peribacillus</taxon>
    </lineage>
</organism>
<dbReference type="Proteomes" id="UP000595254">
    <property type="component" value="Chromosome"/>
</dbReference>
<dbReference type="KEGG" id="ppsr:I6J18_22450"/>
<evidence type="ECO:0000256" key="1">
    <source>
        <dbReference type="SAM" id="MobiDB-lite"/>
    </source>
</evidence>